<evidence type="ECO:0000256" key="1">
    <source>
        <dbReference type="SAM" id="Phobius"/>
    </source>
</evidence>
<keyword evidence="1" id="KW-1133">Transmembrane helix</keyword>
<gene>
    <name evidence="2" type="ORF">D9V28_10445</name>
</gene>
<dbReference type="EMBL" id="RCWJ01000002">
    <property type="protein sequence ID" value="RLQ84575.1"/>
    <property type="molecule type" value="Genomic_DNA"/>
</dbReference>
<keyword evidence="1" id="KW-0812">Transmembrane</keyword>
<dbReference type="OrthoDB" id="5179260at2"/>
<feature type="transmembrane region" description="Helical" evidence="1">
    <location>
        <begin position="12"/>
        <end position="31"/>
    </location>
</feature>
<evidence type="ECO:0000313" key="2">
    <source>
        <dbReference type="EMBL" id="RLQ84575.1"/>
    </source>
</evidence>
<comment type="caution">
    <text evidence="2">The sequence shown here is derived from an EMBL/GenBank/DDBJ whole genome shotgun (WGS) entry which is preliminary data.</text>
</comment>
<dbReference type="Proteomes" id="UP000282460">
    <property type="component" value="Unassembled WGS sequence"/>
</dbReference>
<keyword evidence="1" id="KW-0472">Membrane</keyword>
<sequence>MTVLALWRVLLARWYVVLIGLACTTAAFLALDDSPRVYSAQTDVLFVLPGNVGIRGLNDGFAETLINFTGLVGEKVNEGRTSLKLSSPSAPLFGTGVREGASISLVDAGGQWQRSFNRPVISVQVVDSSPENVESVMKGIVQDISRTAENVQAESGTDASKYITIETAPESIEITSFGATRMSTAKGLIALTIVGGGLTIGTAVYLDRRVANRRNRQGRSHVPAE</sequence>
<keyword evidence="3" id="KW-1185">Reference proteome</keyword>
<proteinExistence type="predicted"/>
<dbReference type="AlphaFoldDB" id="A0A3L7J2R4"/>
<name>A0A3L7J2R4_9MICO</name>
<accession>A0A3L7J2R4</accession>
<feature type="transmembrane region" description="Helical" evidence="1">
    <location>
        <begin position="188"/>
        <end position="206"/>
    </location>
</feature>
<organism evidence="2 3">
    <name type="scientific">Mycetocola zhadangensis</name>
    <dbReference type="NCBI Taxonomy" id="1164595"/>
    <lineage>
        <taxon>Bacteria</taxon>
        <taxon>Bacillati</taxon>
        <taxon>Actinomycetota</taxon>
        <taxon>Actinomycetes</taxon>
        <taxon>Micrococcales</taxon>
        <taxon>Microbacteriaceae</taxon>
        <taxon>Mycetocola</taxon>
    </lineage>
</organism>
<reference evidence="2 3" key="1">
    <citation type="submission" date="2018-10" db="EMBL/GenBank/DDBJ databases">
        <authorList>
            <person name="Li J."/>
        </authorList>
    </citation>
    <scope>NUCLEOTIDE SEQUENCE [LARGE SCALE GENOMIC DNA]</scope>
    <source>
        <strain evidence="2 3">ZD1-4</strain>
    </source>
</reference>
<dbReference type="RefSeq" id="WP_121659620.1">
    <property type="nucleotide sequence ID" value="NZ_BMEK01000002.1"/>
</dbReference>
<protein>
    <submittedName>
        <fullName evidence="2">Uncharacterized protein</fullName>
    </submittedName>
</protein>
<evidence type="ECO:0000313" key="3">
    <source>
        <dbReference type="Proteomes" id="UP000282460"/>
    </source>
</evidence>